<dbReference type="Proteomes" id="UP000694941">
    <property type="component" value="Unplaced"/>
</dbReference>
<dbReference type="Pfam" id="PF13369">
    <property type="entry name" value="Transglut_core2"/>
    <property type="match status" value="1"/>
</dbReference>
<dbReference type="GeneID" id="106469877"/>
<proteinExistence type="predicted"/>
<dbReference type="SMART" id="SM00256">
    <property type="entry name" value="FBOX"/>
    <property type="match status" value="1"/>
</dbReference>
<evidence type="ECO:0000313" key="4">
    <source>
        <dbReference type="RefSeq" id="XP_022254163.1"/>
    </source>
</evidence>
<protein>
    <submittedName>
        <fullName evidence="4">F-box only protein 21-like isoform X2</fullName>
    </submittedName>
</protein>
<gene>
    <name evidence="4" type="primary">LOC106469877</name>
</gene>
<dbReference type="SUPFAM" id="SSF141255">
    <property type="entry name" value="YccV-like"/>
    <property type="match status" value="1"/>
</dbReference>
<dbReference type="SUPFAM" id="SSF81383">
    <property type="entry name" value="F-box domain"/>
    <property type="match status" value="1"/>
</dbReference>
<dbReference type="InterPro" id="IPR011722">
    <property type="entry name" value="Hemimethylated_DNA-bd_dom"/>
</dbReference>
<name>A0ABM1TE57_LIMPO</name>
<evidence type="ECO:0000259" key="1">
    <source>
        <dbReference type="SMART" id="SM00256"/>
    </source>
</evidence>
<dbReference type="Pfam" id="PF12937">
    <property type="entry name" value="F-box-like"/>
    <property type="match status" value="1"/>
</dbReference>
<dbReference type="InterPro" id="IPR032698">
    <property type="entry name" value="SirB1_N"/>
</dbReference>
<dbReference type="NCBIfam" id="TIGR02097">
    <property type="entry name" value="yccV"/>
    <property type="match status" value="1"/>
</dbReference>
<dbReference type="InterPro" id="IPR036047">
    <property type="entry name" value="F-box-like_dom_sf"/>
</dbReference>
<organism evidence="3 4">
    <name type="scientific">Limulus polyphemus</name>
    <name type="common">Atlantic horseshoe crab</name>
    <dbReference type="NCBI Taxonomy" id="6850"/>
    <lineage>
        <taxon>Eukaryota</taxon>
        <taxon>Metazoa</taxon>
        <taxon>Ecdysozoa</taxon>
        <taxon>Arthropoda</taxon>
        <taxon>Chelicerata</taxon>
        <taxon>Merostomata</taxon>
        <taxon>Xiphosura</taxon>
        <taxon>Limulidae</taxon>
        <taxon>Limulus</taxon>
    </lineage>
</organism>
<feature type="domain" description="Hemimethylated DNA-binding" evidence="2">
    <location>
        <begin position="443"/>
        <end position="540"/>
    </location>
</feature>
<dbReference type="PANTHER" id="PTHR31350:SF21">
    <property type="entry name" value="F-BOX ONLY PROTEIN 21"/>
    <property type="match status" value="1"/>
</dbReference>
<accession>A0ABM1TE57</accession>
<dbReference type="InterPro" id="IPR036623">
    <property type="entry name" value="Hemimethylated_DNA-bd_sf"/>
</dbReference>
<dbReference type="Pfam" id="PF08755">
    <property type="entry name" value="YccV-like"/>
    <property type="match status" value="1"/>
</dbReference>
<keyword evidence="3" id="KW-1185">Reference proteome</keyword>
<dbReference type="SMART" id="SM00992">
    <property type="entry name" value="YccV-like"/>
    <property type="match status" value="1"/>
</dbReference>
<sequence length="572" mass="67052">MNYNYPKEDFAPKIDLLPQELLEHVLCLPFVSFKDICRFSCVCSKFRNAGNSNEVWRCKFTQSYSALLSNYSRSKVYTWKEEYMERYLCGLNIRKVVSSMSERFYHKDDIADDDFECILQNFNHPFSQQFIVHELVQLSDLNCIQNLTEKYYAEKILRYVGRQYLEKRWLEYLALPNEKQTLEKGAILFAQWCNPTTNIQEDVTSQLDHLSQLVREELQQSDCNHPLLQINQEEIDIEATESLWLPRDCRAILTSLNVVLFHHLKFQQTRADQIVKSYYIHEVLKTRTGNLISLGILYIILAKRLGVSCFPVFSPQHFLLKWLQNPELSVEQQYSYIDISSEGKFVSRGNCPYSGHQTVKRDTVAHPETPLKIIEKISWDLVDLGRQIENVMEGQTCMRNGLELLNLLTPEDDNSHILLARVYNQLGINLVKVISLLHSNYPEVKYAVGMIMKHCKYHYTCVIYGWDPICKANGTWIHQMGVHTLVNKERQPFYHVLVEDGSNRYAAQENLKIADFPRSIQHPMIGKYFQSFCMTYYIPNKEKEAEYPEDNIVRNRFFGNMQNDTQLQNCVL</sequence>
<feature type="domain" description="F-box" evidence="1">
    <location>
        <begin position="17"/>
        <end position="59"/>
    </location>
</feature>
<dbReference type="PANTHER" id="PTHR31350">
    <property type="entry name" value="SI:DKEY-261L7.2"/>
    <property type="match status" value="1"/>
</dbReference>
<evidence type="ECO:0000313" key="3">
    <source>
        <dbReference type="Proteomes" id="UP000694941"/>
    </source>
</evidence>
<dbReference type="Gene3D" id="1.20.1280.50">
    <property type="match status" value="1"/>
</dbReference>
<dbReference type="InterPro" id="IPR001810">
    <property type="entry name" value="F-box_dom"/>
</dbReference>
<evidence type="ECO:0000259" key="2">
    <source>
        <dbReference type="SMART" id="SM00992"/>
    </source>
</evidence>
<dbReference type="RefSeq" id="XP_022254163.1">
    <property type="nucleotide sequence ID" value="XM_022398455.1"/>
</dbReference>
<reference evidence="4" key="1">
    <citation type="submission" date="2025-08" db="UniProtKB">
        <authorList>
            <consortium name="RefSeq"/>
        </authorList>
    </citation>
    <scope>IDENTIFICATION</scope>
    <source>
        <tissue evidence="4">Muscle</tissue>
    </source>
</reference>
<dbReference type="Gene3D" id="2.30.30.390">
    <property type="entry name" value="Hemimethylated DNA-binding domain"/>
    <property type="match status" value="1"/>
</dbReference>